<accession>A0ABR6DAK6</accession>
<evidence type="ECO:0000259" key="2">
    <source>
        <dbReference type="Pfam" id="PF21882"/>
    </source>
</evidence>
<feature type="domain" description="Putative tail fiber protein gp53-like C-terminal" evidence="2">
    <location>
        <begin position="410"/>
        <end position="497"/>
    </location>
</feature>
<dbReference type="Proteomes" id="UP000565455">
    <property type="component" value="Unassembled WGS sequence"/>
</dbReference>
<keyword evidence="1" id="KW-0732">Signal</keyword>
<evidence type="ECO:0000313" key="3">
    <source>
        <dbReference type="EMBL" id="MBA9063131.1"/>
    </source>
</evidence>
<evidence type="ECO:0000313" key="4">
    <source>
        <dbReference type="Proteomes" id="UP000565455"/>
    </source>
</evidence>
<feature type="signal peptide" evidence="1">
    <location>
        <begin position="1"/>
        <end position="24"/>
    </location>
</feature>
<dbReference type="RefSeq" id="WP_182592064.1">
    <property type="nucleotide sequence ID" value="NZ_JACJIM010000003.1"/>
</dbReference>
<comment type="caution">
    <text evidence="3">The sequence shown here is derived from an EMBL/GenBank/DDBJ whole genome shotgun (WGS) entry which is preliminary data.</text>
</comment>
<dbReference type="EMBL" id="JACJIM010000003">
    <property type="protein sequence ID" value="MBA9063131.1"/>
    <property type="molecule type" value="Genomic_DNA"/>
</dbReference>
<keyword evidence="4" id="KW-1185">Reference proteome</keyword>
<dbReference type="Gene3D" id="2.60.40.3940">
    <property type="match status" value="1"/>
</dbReference>
<proteinExistence type="predicted"/>
<dbReference type="InterPro" id="IPR054075">
    <property type="entry name" value="Gp53-like_C"/>
</dbReference>
<feature type="chain" id="PRO_5047445395" description="Putative tail fiber protein gp53-like C-terminal domain-containing protein" evidence="1">
    <location>
        <begin position="25"/>
        <end position="498"/>
    </location>
</feature>
<gene>
    <name evidence="3" type="ORF">GGQ91_002519</name>
</gene>
<protein>
    <recommendedName>
        <fullName evidence="2">Putative tail fiber protein gp53-like C-terminal domain-containing protein</fullName>
    </recommendedName>
</protein>
<dbReference type="GeneID" id="96604218"/>
<organism evidence="3 4">
    <name type="scientific">Methylobacterium fujisawaense</name>
    <dbReference type="NCBI Taxonomy" id="107400"/>
    <lineage>
        <taxon>Bacteria</taxon>
        <taxon>Pseudomonadati</taxon>
        <taxon>Pseudomonadota</taxon>
        <taxon>Alphaproteobacteria</taxon>
        <taxon>Hyphomicrobiales</taxon>
        <taxon>Methylobacteriaceae</taxon>
        <taxon>Methylobacterium</taxon>
    </lineage>
</organism>
<evidence type="ECO:0000256" key="1">
    <source>
        <dbReference type="SAM" id="SignalP"/>
    </source>
</evidence>
<name>A0ABR6DAK6_9HYPH</name>
<reference evidence="3 4" key="1">
    <citation type="submission" date="2020-08" db="EMBL/GenBank/DDBJ databases">
        <title>Genomic Encyclopedia of Type Strains, Phase IV (KMG-IV): sequencing the most valuable type-strain genomes for metagenomic binning, comparative biology and taxonomic classification.</title>
        <authorList>
            <person name="Goeker M."/>
        </authorList>
    </citation>
    <scope>NUCLEOTIDE SEQUENCE [LARGE SCALE GENOMIC DNA]</scope>
    <source>
        <strain evidence="3 4">DSM 5686</strain>
    </source>
</reference>
<dbReference type="Pfam" id="PF21882">
    <property type="entry name" value="Gp53-like_C"/>
    <property type="match status" value="1"/>
</dbReference>
<sequence length="498" mass="49655">MIPHRFRRLVGVLALTLAPSLALAQSALQQPVTSGPKPDAVPTAFNKLYANDLFLQNLVAGRFNTLGAAAYLNVGTVAGTVADGGAVTAETARAIAAEQAITTNVSANATAIANETSRAQGVEVLKAPLASPIFTGVPRVPTAAQGTSGTQAASLDFVATAVAAGAGGNQGVPPSRQILTGGLATGGGDLTADRTITVPKATQTDVATGTDDAKALTSFSIAAALGAKAPYTAVVRTDVAQSLTAAQRILAKQNAGAGPTGIQSTSASMTLDGSAAGKLIFTGTAGIVITLPTVSQTGSDQSVAILNTAPGAITVASQGASNIFTSTYGGAALTVPPGALLFFQNDGTNWVTSSTASTISPAFTGTPTAPTPTAGDNSTKLATTAYADRAATAAPYVIAESLGPNGYRRWSDGFIEQWGAASSTSADFSLTFPLAFPNACWGVSTNPNSGAGGATVAYVTSADSFTKTTAILRGRSVTNGGAVAAQANLNIVWRAWGN</sequence>